<proteinExistence type="predicted"/>
<gene>
    <name evidence="1" type="ORF">A8950_2301</name>
</gene>
<keyword evidence="2" id="KW-1185">Reference proteome</keyword>
<comment type="caution">
    <text evidence="1">The sequence shown here is derived from an EMBL/GenBank/DDBJ whole genome shotgun (WGS) entry which is preliminary data.</text>
</comment>
<name>A0A4V3DEV5_9PROT</name>
<reference evidence="1 2" key="1">
    <citation type="submission" date="2019-03" db="EMBL/GenBank/DDBJ databases">
        <title>Genomic Encyclopedia of Type Strains, Phase III (KMG-III): the genomes of soil and plant-associated and newly described type strains.</title>
        <authorList>
            <person name="Whitman W."/>
        </authorList>
    </citation>
    <scope>NUCLEOTIDE SEQUENCE [LARGE SCALE GENOMIC DNA]</scope>
    <source>
        <strain evidence="1 2">CGMCC 1.7660</strain>
    </source>
</reference>
<organism evidence="1 2">
    <name type="scientific">Dongia mobilis</name>
    <dbReference type="NCBI Taxonomy" id="578943"/>
    <lineage>
        <taxon>Bacteria</taxon>
        <taxon>Pseudomonadati</taxon>
        <taxon>Pseudomonadota</taxon>
        <taxon>Alphaproteobacteria</taxon>
        <taxon>Rhodospirillales</taxon>
        <taxon>Dongiaceae</taxon>
        <taxon>Dongia</taxon>
    </lineage>
</organism>
<dbReference type="InterPro" id="IPR021333">
    <property type="entry name" value="DUF2946"/>
</dbReference>
<dbReference type="AlphaFoldDB" id="A0A4V3DEV5"/>
<sequence length="132" mass="13145">MMQSGFPAARRRTLALVAGLLALVLQILVPVLPPSAMAGAMDFAAATPEEAASFAATCLDFGGTDEGGKLPAHHQTKCPICLSVAQAKGIGPAPLAFAVSLGWSIAADLPAPVSLATGLAASPFASRAPPLA</sequence>
<dbReference type="RefSeq" id="WP_133613751.1">
    <property type="nucleotide sequence ID" value="NZ_SNYW01000008.1"/>
</dbReference>
<accession>A0A4V3DEV5</accession>
<evidence type="ECO:0008006" key="3">
    <source>
        <dbReference type="Google" id="ProtNLM"/>
    </source>
</evidence>
<dbReference type="EMBL" id="SNYW01000008">
    <property type="protein sequence ID" value="TDQ82478.1"/>
    <property type="molecule type" value="Genomic_DNA"/>
</dbReference>
<dbReference type="Pfam" id="PF11162">
    <property type="entry name" value="DUF2946"/>
    <property type="match status" value="1"/>
</dbReference>
<evidence type="ECO:0000313" key="1">
    <source>
        <dbReference type="EMBL" id="TDQ82478.1"/>
    </source>
</evidence>
<protein>
    <recommendedName>
        <fullName evidence="3">DUF2946 family protein</fullName>
    </recommendedName>
</protein>
<evidence type="ECO:0000313" key="2">
    <source>
        <dbReference type="Proteomes" id="UP000295783"/>
    </source>
</evidence>
<dbReference type="Proteomes" id="UP000295783">
    <property type="component" value="Unassembled WGS sequence"/>
</dbReference>